<comment type="caution">
    <text evidence="9">The sequence shown here is derived from an EMBL/GenBank/DDBJ whole genome shotgun (WGS) entry which is preliminary data.</text>
</comment>
<feature type="region of interest" description="Disordered" evidence="8">
    <location>
        <begin position="448"/>
        <end position="480"/>
    </location>
</feature>
<feature type="compositionally biased region" description="Basic residues" evidence="8">
    <location>
        <begin position="12"/>
        <end position="26"/>
    </location>
</feature>
<reference evidence="9 10" key="1">
    <citation type="submission" date="2019-10" db="EMBL/GenBank/DDBJ databases">
        <title>Genome sequence of Azospirillum melinis.</title>
        <authorList>
            <person name="Ambrosini A."/>
            <person name="Sant'Anna F.H."/>
            <person name="Cassan F.D."/>
            <person name="Souza E.M."/>
            <person name="Passaglia L.M.P."/>
        </authorList>
    </citation>
    <scope>NUCLEOTIDE SEQUENCE [LARGE SCALE GENOMIC DNA]</scope>
    <source>
        <strain evidence="9 10">TMCY0552</strain>
    </source>
</reference>
<proteinExistence type="inferred from homology"/>
<feature type="transmembrane region" description="Helical" evidence="7">
    <location>
        <begin position="69"/>
        <end position="94"/>
    </location>
</feature>
<keyword evidence="6 7" id="KW-0472">Membrane</keyword>
<evidence type="ECO:0000256" key="6">
    <source>
        <dbReference type="ARBA" id="ARBA00023136"/>
    </source>
</evidence>
<dbReference type="InterPro" id="IPR017039">
    <property type="entry name" value="Virul_fac_BrkB"/>
</dbReference>
<feature type="transmembrane region" description="Helical" evidence="7">
    <location>
        <begin position="242"/>
        <end position="267"/>
    </location>
</feature>
<keyword evidence="2 7" id="KW-1003">Cell membrane</keyword>
<dbReference type="PANTHER" id="PTHR30213">
    <property type="entry name" value="INNER MEMBRANE PROTEIN YHJD"/>
    <property type="match status" value="1"/>
</dbReference>
<accession>A0ABX2KH81</accession>
<evidence type="ECO:0000256" key="7">
    <source>
        <dbReference type="HAMAP-Rule" id="MF_00672"/>
    </source>
</evidence>
<evidence type="ECO:0000256" key="5">
    <source>
        <dbReference type="ARBA" id="ARBA00022989"/>
    </source>
</evidence>
<evidence type="ECO:0000256" key="2">
    <source>
        <dbReference type="ARBA" id="ARBA00022475"/>
    </source>
</evidence>
<name>A0ABX2KH81_9PROT</name>
<feature type="transmembrane region" description="Helical" evidence="7">
    <location>
        <begin position="287"/>
        <end position="308"/>
    </location>
</feature>
<dbReference type="NCBIfam" id="TIGR00765">
    <property type="entry name" value="yihY_not_rbn"/>
    <property type="match status" value="1"/>
</dbReference>
<dbReference type="InterPro" id="IPR023679">
    <property type="entry name" value="UPF0761_bac"/>
</dbReference>
<dbReference type="Proteomes" id="UP000605086">
    <property type="component" value="Unassembled WGS sequence"/>
</dbReference>
<keyword evidence="5 7" id="KW-1133">Transmembrane helix</keyword>
<gene>
    <name evidence="9" type="ORF">GBZ48_15880</name>
</gene>
<evidence type="ECO:0000313" key="9">
    <source>
        <dbReference type="EMBL" id="NUB00761.1"/>
    </source>
</evidence>
<dbReference type="PANTHER" id="PTHR30213:SF0">
    <property type="entry name" value="UPF0761 MEMBRANE PROTEIN YIHY"/>
    <property type="match status" value="1"/>
</dbReference>
<feature type="compositionally biased region" description="Basic and acidic residues" evidence="8">
    <location>
        <begin position="27"/>
        <end position="39"/>
    </location>
</feature>
<evidence type="ECO:0000313" key="10">
    <source>
        <dbReference type="Proteomes" id="UP000605086"/>
    </source>
</evidence>
<feature type="region of interest" description="Disordered" evidence="8">
    <location>
        <begin position="1"/>
        <end position="39"/>
    </location>
</feature>
<feature type="transmembrane region" description="Helical" evidence="7">
    <location>
        <begin position="136"/>
        <end position="161"/>
    </location>
</feature>
<keyword evidence="4 7" id="KW-0812">Transmembrane</keyword>
<dbReference type="EMBL" id="WHOS01000018">
    <property type="protein sequence ID" value="NUB00761.1"/>
    <property type="molecule type" value="Genomic_DNA"/>
</dbReference>
<organism evidence="9 10">
    <name type="scientific">Azospirillum melinis</name>
    <dbReference type="NCBI Taxonomy" id="328839"/>
    <lineage>
        <taxon>Bacteria</taxon>
        <taxon>Pseudomonadati</taxon>
        <taxon>Pseudomonadota</taxon>
        <taxon>Alphaproteobacteria</taxon>
        <taxon>Rhodospirillales</taxon>
        <taxon>Azospirillaceae</taxon>
        <taxon>Azospirillum</taxon>
    </lineage>
</organism>
<evidence type="ECO:0000256" key="4">
    <source>
        <dbReference type="ARBA" id="ARBA00022692"/>
    </source>
</evidence>
<comment type="similarity">
    <text evidence="7">Belongs to the UPF0761 family.</text>
</comment>
<feature type="transmembrane region" description="Helical" evidence="7">
    <location>
        <begin position="173"/>
        <end position="193"/>
    </location>
</feature>
<dbReference type="Pfam" id="PF03631">
    <property type="entry name" value="Virul_fac_BrkB"/>
    <property type="match status" value="1"/>
</dbReference>
<evidence type="ECO:0000256" key="8">
    <source>
        <dbReference type="SAM" id="MobiDB-lite"/>
    </source>
</evidence>
<keyword evidence="3" id="KW-0997">Cell inner membrane</keyword>
<keyword evidence="10" id="KW-1185">Reference proteome</keyword>
<dbReference type="HAMAP" id="MF_00672">
    <property type="entry name" value="UPF0761"/>
    <property type="match status" value="1"/>
</dbReference>
<sequence length="480" mass="52432">MGRILHESAQRSNRRGLSCRRRRRMSHPKDNPGREEEERSRILTGLRELGGFFGHSMLRFYNDNCFQTAAALTYTSLLAIVPMMTIGFAIFSAFPAFSALQLRIQTALVKNLVPEIGDAILEYLGRFMANAGQMPIFGVIGLAVSAVLLIWTIEGSFATVWRVREPRSYVTRILSFWAVVSLTPLFAGASLSLSSTLWTALEVAHLEGVVHPLAGIGMLLPFALQLVGCSLLYLIIPNRDVFWLDALCGGAIGSILLEGSKAIFGWYMREYPAYQTIYGALSVVPIFLFWLYIAWSTVLFGAVVAASLPEWRAGKVTRGGMEGLLPAQRLALALAVLHELMEASRLGVGMRRRTLVGRVPVGTLLIDGILEQLRDAHWVAHTTRDAWVVTRDMGEATLLELMKALGIGMRGSVHGLGGLDLPWQERTARLLDAAEARQGDLLNVPLKTLLNDDPPPEGQPAGQGAGQAGAGPVPLRAVKK</sequence>
<comment type="subcellular location">
    <subcellularLocation>
        <location evidence="1 7">Cell membrane</location>
        <topology evidence="1 7">Multi-pass membrane protein</topology>
    </subcellularLocation>
</comment>
<evidence type="ECO:0000256" key="1">
    <source>
        <dbReference type="ARBA" id="ARBA00004651"/>
    </source>
</evidence>
<feature type="transmembrane region" description="Helical" evidence="7">
    <location>
        <begin position="213"/>
        <end position="235"/>
    </location>
</feature>
<protein>
    <recommendedName>
        <fullName evidence="7">UPF0761 membrane protein GBZ48_15880</fullName>
    </recommendedName>
</protein>
<evidence type="ECO:0000256" key="3">
    <source>
        <dbReference type="ARBA" id="ARBA00022519"/>
    </source>
</evidence>